<sequence length="40" mass="4420">MSTTIDPSSNKEGAIMHSKWKNKINQVTENTLVVGMDSVK</sequence>
<proteinExistence type="predicted"/>
<keyword evidence="2" id="KW-1185">Reference proteome</keyword>
<accession>A0ABV3VT83</accession>
<reference evidence="1 2" key="1">
    <citation type="submission" date="2024-07" db="EMBL/GenBank/DDBJ databases">
        <title>Characterization of a bacterium isolated from hydrolysated instant sea cucumber by whole-genome sequencing and metabolomics.</title>
        <authorList>
            <person name="Luo X."/>
            <person name="Zhang Z."/>
            <person name="Zheng Z."/>
            <person name="Zhang W."/>
            <person name="Ming T."/>
            <person name="Jiao L."/>
            <person name="Su X."/>
            <person name="Kong F."/>
            <person name="Xu J."/>
        </authorList>
    </citation>
    <scope>NUCLEOTIDE SEQUENCE [LARGE SCALE GENOMIC DNA]</scope>
    <source>
        <strain evidence="1 2">XL-2024</strain>
    </source>
</reference>
<dbReference type="EMBL" id="JBFRHK010000001">
    <property type="protein sequence ID" value="MEX3744104.1"/>
    <property type="molecule type" value="Genomic_DNA"/>
</dbReference>
<evidence type="ECO:0000313" key="2">
    <source>
        <dbReference type="Proteomes" id="UP001558534"/>
    </source>
</evidence>
<organism evidence="1 2">
    <name type="scientific">Lysinibacillus xylanilyticus</name>
    <dbReference type="NCBI Taxonomy" id="582475"/>
    <lineage>
        <taxon>Bacteria</taxon>
        <taxon>Bacillati</taxon>
        <taxon>Bacillota</taxon>
        <taxon>Bacilli</taxon>
        <taxon>Bacillales</taxon>
        <taxon>Bacillaceae</taxon>
        <taxon>Lysinibacillus</taxon>
    </lineage>
</organism>
<name>A0ABV3VT83_9BACI</name>
<dbReference type="RefSeq" id="WP_368635112.1">
    <property type="nucleotide sequence ID" value="NZ_JBFRHK010000001.1"/>
</dbReference>
<comment type="caution">
    <text evidence="1">The sequence shown here is derived from an EMBL/GenBank/DDBJ whole genome shotgun (WGS) entry which is preliminary data.</text>
</comment>
<evidence type="ECO:0000313" key="1">
    <source>
        <dbReference type="EMBL" id="MEX3744104.1"/>
    </source>
</evidence>
<gene>
    <name evidence="1" type="ORF">AB1300_03035</name>
</gene>
<dbReference type="Proteomes" id="UP001558534">
    <property type="component" value="Unassembled WGS sequence"/>
</dbReference>
<protein>
    <submittedName>
        <fullName evidence="1">Uncharacterized protein</fullName>
    </submittedName>
</protein>